<accession>A0A1L9C553</accession>
<reference evidence="1 3" key="1">
    <citation type="submission" date="2014-12" db="EMBL/GenBank/DDBJ databases">
        <title>The genome sequence of Methanohalophilus portucalensis strain FDF1.</title>
        <authorList>
            <person name="Lai M.-C."/>
            <person name="Lai S.-J."/>
        </authorList>
    </citation>
    <scope>NUCLEOTIDE SEQUENCE [LARGE SCALE GENOMIC DNA]</scope>
    <source>
        <strain evidence="1 3">FDF-1</strain>
    </source>
</reference>
<dbReference type="Proteomes" id="UP000185713">
    <property type="component" value="Unassembled WGS sequence"/>
</dbReference>
<gene>
    <name evidence="2" type="ORF">EFE41_03255</name>
    <name evidence="1" type="ORF">MPF_0326</name>
</gene>
<dbReference type="AlphaFoldDB" id="A0A1L9C553"/>
<evidence type="ECO:0000313" key="2">
    <source>
        <dbReference type="EMBL" id="RNI13606.1"/>
    </source>
</evidence>
<evidence type="ECO:0000313" key="1">
    <source>
        <dbReference type="EMBL" id="OJH49538.1"/>
    </source>
</evidence>
<protein>
    <submittedName>
        <fullName evidence="1">Uncharacterized protein</fullName>
    </submittedName>
</protein>
<comment type="caution">
    <text evidence="1">The sequence shown here is derived from an EMBL/GenBank/DDBJ whole genome shotgun (WGS) entry which is preliminary data.</text>
</comment>
<dbReference type="EMBL" id="RJJH01000001">
    <property type="protein sequence ID" value="RNI13606.1"/>
    <property type="molecule type" value="Genomic_DNA"/>
</dbReference>
<reference evidence="2 4" key="2">
    <citation type="submission" date="2018-10" db="EMBL/GenBank/DDBJ databases">
        <title>Cultivation of a novel Methanohalophilus strain from Kebrit Deep of the Red Sea and a genomic comparison of members of the genus Methanohalophilus.</title>
        <authorList>
            <person name="Guan Y."/>
            <person name="Ngugi D.K."/>
            <person name="Stingl U."/>
        </authorList>
    </citation>
    <scope>NUCLEOTIDE SEQUENCE [LARGE SCALE GENOMIC DNA]</scope>
    <source>
        <strain evidence="2 4">DSM 7471</strain>
    </source>
</reference>
<dbReference type="Proteomes" id="UP000278252">
    <property type="component" value="Unassembled WGS sequence"/>
</dbReference>
<dbReference type="EMBL" id="JWTK01000002">
    <property type="protein sequence ID" value="OJH49538.1"/>
    <property type="molecule type" value="Genomic_DNA"/>
</dbReference>
<evidence type="ECO:0000313" key="4">
    <source>
        <dbReference type="Proteomes" id="UP000278252"/>
    </source>
</evidence>
<proteinExistence type="predicted"/>
<dbReference type="OrthoDB" id="373934at2157"/>
<name>A0A1L9C553_9EURY</name>
<evidence type="ECO:0000313" key="3">
    <source>
        <dbReference type="Proteomes" id="UP000185713"/>
    </source>
</evidence>
<sequence>MEVQKVGPDAYYSLKERGCFVDWYPESQEHFALISRAGFTSRMRQVAEEERVILIGLADMAQI</sequence>
<organism evidence="1 3">
    <name type="scientific">Methanohalophilus portucalensis FDF-1</name>
    <dbReference type="NCBI Taxonomy" id="523843"/>
    <lineage>
        <taxon>Archaea</taxon>
        <taxon>Methanobacteriati</taxon>
        <taxon>Methanobacteriota</taxon>
        <taxon>Stenosarchaea group</taxon>
        <taxon>Methanomicrobia</taxon>
        <taxon>Methanosarcinales</taxon>
        <taxon>Methanosarcinaceae</taxon>
        <taxon>Methanohalophilus</taxon>
    </lineage>
</organism>
<dbReference type="RefSeq" id="WP_072358430.1">
    <property type="nucleotide sequence ID" value="NZ_FXBN01000001.1"/>
</dbReference>